<dbReference type="PANTHER" id="PTHR35011">
    <property type="entry name" value="2,3-DIKETO-L-GULONATE TRAP TRANSPORTER SMALL PERMEASE PROTEIN YIAM"/>
    <property type="match status" value="1"/>
</dbReference>
<evidence type="ECO:0000313" key="12">
    <source>
        <dbReference type="Proteomes" id="UP000596387"/>
    </source>
</evidence>
<dbReference type="EMBL" id="CP047166">
    <property type="protein sequence ID" value="QRF65802.1"/>
    <property type="molecule type" value="Genomic_DNA"/>
</dbReference>
<keyword evidence="6 9" id="KW-1133">Transmembrane helix</keyword>
<feature type="transmembrane region" description="Helical" evidence="9">
    <location>
        <begin position="60"/>
        <end position="81"/>
    </location>
</feature>
<evidence type="ECO:0000256" key="4">
    <source>
        <dbReference type="ARBA" id="ARBA00022519"/>
    </source>
</evidence>
<reference evidence="11 12" key="1">
    <citation type="submission" date="2019-12" db="EMBL/GenBank/DDBJ databases">
        <title>Complete Genome Sequence of a Quorum-Sensing Bacterium,Rhodobacteraceae bacterium C31, Isolated from a marine microalgae symbiotic bacteria.</title>
        <authorList>
            <person name="Zhang Y."/>
        </authorList>
    </citation>
    <scope>NUCLEOTIDE SEQUENCE [LARGE SCALE GENOMIC DNA]</scope>
    <source>
        <strain evidence="11 12">C31</strain>
    </source>
</reference>
<comment type="subunit">
    <text evidence="9">The complex comprises the extracytoplasmic solute receptor protein and the two transmembrane proteins.</text>
</comment>
<comment type="similarity">
    <text evidence="8 9">Belongs to the TRAP transporter small permease family.</text>
</comment>
<keyword evidence="5 9" id="KW-0812">Transmembrane</keyword>
<evidence type="ECO:0000256" key="1">
    <source>
        <dbReference type="ARBA" id="ARBA00004429"/>
    </source>
</evidence>
<proteinExistence type="inferred from homology"/>
<evidence type="ECO:0000256" key="7">
    <source>
        <dbReference type="ARBA" id="ARBA00023136"/>
    </source>
</evidence>
<name>A0ABX7F8V6_9RHOB</name>
<gene>
    <name evidence="11" type="ORF">GQA70_05380</name>
</gene>
<dbReference type="Pfam" id="PF04290">
    <property type="entry name" value="DctQ"/>
    <property type="match status" value="1"/>
</dbReference>
<keyword evidence="12" id="KW-1185">Reference proteome</keyword>
<dbReference type="Proteomes" id="UP000596387">
    <property type="component" value="Chromosome"/>
</dbReference>
<feature type="transmembrane region" description="Helical" evidence="9">
    <location>
        <begin position="102"/>
        <end position="124"/>
    </location>
</feature>
<keyword evidence="7 9" id="KW-0472">Membrane</keyword>
<sequence length="179" mass="19433">MTTDPDAGGKPRDFMRVVDALLDSVAMICRVITGLSLVGLTVIFGWLVYGRYVLNATPTWVEQVALLLVMVIAFIGAAVGVHEHTHLAVTGFRTLAPPWLRTVFVVVTDLLMAGFGLLMLIYGARLTAFKWDSMIPLIHVPEGLRSLPLTIGGGLITVFALAHLLRLALGRDLRSDIIS</sequence>
<feature type="domain" description="Tripartite ATP-independent periplasmic transporters DctQ component" evidence="10">
    <location>
        <begin position="41"/>
        <end position="168"/>
    </location>
</feature>
<evidence type="ECO:0000256" key="5">
    <source>
        <dbReference type="ARBA" id="ARBA00022692"/>
    </source>
</evidence>
<dbReference type="InterPro" id="IPR007387">
    <property type="entry name" value="TRAP_DctQ"/>
</dbReference>
<evidence type="ECO:0000256" key="3">
    <source>
        <dbReference type="ARBA" id="ARBA00022475"/>
    </source>
</evidence>
<comment type="function">
    <text evidence="9">Part of the tripartite ATP-independent periplasmic (TRAP) transport system.</text>
</comment>
<keyword evidence="2 9" id="KW-0813">Transport</keyword>
<dbReference type="PANTHER" id="PTHR35011:SF11">
    <property type="entry name" value="TRAP TRANSPORTER SMALL PERMEASE PROTEIN"/>
    <property type="match status" value="1"/>
</dbReference>
<organism evidence="11 12">
    <name type="scientific">Ponticoccus alexandrii</name>
    <dbReference type="NCBI Taxonomy" id="1943633"/>
    <lineage>
        <taxon>Bacteria</taxon>
        <taxon>Pseudomonadati</taxon>
        <taxon>Pseudomonadota</taxon>
        <taxon>Alphaproteobacteria</taxon>
        <taxon>Rhodobacterales</taxon>
        <taxon>Roseobacteraceae</taxon>
        <taxon>Ponticoccus</taxon>
    </lineage>
</organism>
<evidence type="ECO:0000256" key="2">
    <source>
        <dbReference type="ARBA" id="ARBA00022448"/>
    </source>
</evidence>
<keyword evidence="4 9" id="KW-0997">Cell inner membrane</keyword>
<evidence type="ECO:0000256" key="6">
    <source>
        <dbReference type="ARBA" id="ARBA00022989"/>
    </source>
</evidence>
<accession>A0ABX7F8V6</accession>
<comment type="subcellular location">
    <subcellularLocation>
        <location evidence="1 9">Cell inner membrane</location>
        <topology evidence="1 9">Multi-pass membrane protein</topology>
    </subcellularLocation>
</comment>
<feature type="transmembrane region" description="Helical" evidence="9">
    <location>
        <begin position="20"/>
        <end position="48"/>
    </location>
</feature>
<evidence type="ECO:0000256" key="8">
    <source>
        <dbReference type="ARBA" id="ARBA00038436"/>
    </source>
</evidence>
<protein>
    <recommendedName>
        <fullName evidence="9">TRAP transporter small permease protein</fullName>
    </recommendedName>
</protein>
<evidence type="ECO:0000313" key="11">
    <source>
        <dbReference type="EMBL" id="QRF65802.1"/>
    </source>
</evidence>
<keyword evidence="3" id="KW-1003">Cell membrane</keyword>
<dbReference type="InterPro" id="IPR055348">
    <property type="entry name" value="DctQ"/>
</dbReference>
<evidence type="ECO:0000256" key="9">
    <source>
        <dbReference type="RuleBase" id="RU369079"/>
    </source>
</evidence>
<dbReference type="RefSeq" id="WP_082055982.1">
    <property type="nucleotide sequence ID" value="NZ_CP047166.1"/>
</dbReference>
<feature type="transmembrane region" description="Helical" evidence="9">
    <location>
        <begin position="144"/>
        <end position="165"/>
    </location>
</feature>
<evidence type="ECO:0000259" key="10">
    <source>
        <dbReference type="Pfam" id="PF04290"/>
    </source>
</evidence>